<feature type="coiled-coil region" evidence="19">
    <location>
        <begin position="219"/>
        <end position="246"/>
    </location>
</feature>
<keyword evidence="12" id="KW-0238">DNA-binding</keyword>
<dbReference type="Pfam" id="PF09382">
    <property type="entry name" value="RQC"/>
    <property type="match status" value="1"/>
</dbReference>
<evidence type="ECO:0000256" key="10">
    <source>
        <dbReference type="ARBA" id="ARBA00022833"/>
    </source>
</evidence>
<dbReference type="GO" id="GO:0003677">
    <property type="term" value="F:DNA binding"/>
    <property type="evidence" value="ECO:0007669"/>
    <property type="project" value="UniProtKB-KW"/>
</dbReference>
<dbReference type="FunFam" id="3.40.50.300:FF:000537">
    <property type="entry name" value="Bloom syndrome RecQ-like helicase"/>
    <property type="match status" value="1"/>
</dbReference>
<dbReference type="PROSITE" id="PS51194">
    <property type="entry name" value="HELICASE_CTER"/>
    <property type="match status" value="1"/>
</dbReference>
<comment type="catalytic activity">
    <reaction evidence="16">
        <text>Couples ATP hydrolysis with the unwinding of duplex DNA by translocating in the 3'-5' direction.</text>
        <dbReference type="EC" id="5.6.2.4"/>
    </reaction>
</comment>
<dbReference type="GO" id="GO:0005524">
    <property type="term" value="F:ATP binding"/>
    <property type="evidence" value="ECO:0007669"/>
    <property type="project" value="UniProtKB-KW"/>
</dbReference>
<dbReference type="eggNOG" id="KOG0351">
    <property type="taxonomic scope" value="Eukaryota"/>
</dbReference>
<reference evidence="24 26" key="1">
    <citation type="journal article" date="2011" name="Science">
        <title>Comparative functional genomics of the fission yeasts.</title>
        <authorList>
            <person name="Rhind N."/>
            <person name="Chen Z."/>
            <person name="Yassour M."/>
            <person name="Thompson D.A."/>
            <person name="Haas B.J."/>
            <person name="Habib N."/>
            <person name="Wapinski I."/>
            <person name="Roy S."/>
            <person name="Lin M.F."/>
            <person name="Heiman D.I."/>
            <person name="Young S.K."/>
            <person name="Furuya K."/>
            <person name="Guo Y."/>
            <person name="Pidoux A."/>
            <person name="Chen H.M."/>
            <person name="Robbertse B."/>
            <person name="Goldberg J.M."/>
            <person name="Aoki K."/>
            <person name="Bayne E.H."/>
            <person name="Berlin A.M."/>
            <person name="Desjardins C.A."/>
            <person name="Dobbs E."/>
            <person name="Dukaj L."/>
            <person name="Fan L."/>
            <person name="FitzGerald M.G."/>
            <person name="French C."/>
            <person name="Gujja S."/>
            <person name="Hansen K."/>
            <person name="Keifenheim D."/>
            <person name="Levin J.Z."/>
            <person name="Mosher R.A."/>
            <person name="Mueller C.A."/>
            <person name="Pfiffner J."/>
            <person name="Priest M."/>
            <person name="Russ C."/>
            <person name="Smialowska A."/>
            <person name="Swoboda P."/>
            <person name="Sykes S.M."/>
            <person name="Vaughn M."/>
            <person name="Vengrova S."/>
            <person name="Yoder R."/>
            <person name="Zeng Q."/>
            <person name="Allshire R."/>
            <person name="Baulcombe D."/>
            <person name="Birren B.W."/>
            <person name="Brown W."/>
            <person name="Ekwall K."/>
            <person name="Kellis M."/>
            <person name="Leatherwood J."/>
            <person name="Levin H."/>
            <person name="Margalit H."/>
            <person name="Martienssen R."/>
            <person name="Nieduszynski C.A."/>
            <person name="Spatafora J.W."/>
            <person name="Friedman N."/>
            <person name="Dalgaard J.Z."/>
            <person name="Baumann P."/>
            <person name="Niki H."/>
            <person name="Regev A."/>
            <person name="Nusbaum C."/>
        </authorList>
    </citation>
    <scope>NUCLEOTIDE SEQUENCE [LARGE SCALE GENOMIC DNA]</scope>
    <source>
        <strain evidence="26">yFS275 / FY16936</strain>
    </source>
</reference>
<evidence type="ECO:0000256" key="12">
    <source>
        <dbReference type="ARBA" id="ARBA00023125"/>
    </source>
</evidence>
<evidence type="ECO:0000259" key="22">
    <source>
        <dbReference type="PROSITE" id="PS51192"/>
    </source>
</evidence>
<dbReference type="InterPro" id="IPR044876">
    <property type="entry name" value="HRDC_dom_sf"/>
</dbReference>
<dbReference type="Pfam" id="PF00570">
    <property type="entry name" value="HRDC"/>
    <property type="match status" value="1"/>
</dbReference>
<dbReference type="SMART" id="SM00490">
    <property type="entry name" value="HELICc"/>
    <property type="match status" value="1"/>
</dbReference>
<evidence type="ECO:0000256" key="1">
    <source>
        <dbReference type="ARBA" id="ARBA00001947"/>
    </source>
</evidence>
<evidence type="ECO:0000256" key="6">
    <source>
        <dbReference type="ARBA" id="ARBA00022741"/>
    </source>
</evidence>
<gene>
    <name evidence="25" type="primary">rqh1</name>
    <name evidence="24" type="ORF">SJAG_03898</name>
</gene>
<dbReference type="PANTHER" id="PTHR13710">
    <property type="entry name" value="DNA HELICASE RECQ FAMILY MEMBER"/>
    <property type="match status" value="1"/>
</dbReference>
<evidence type="ECO:0000256" key="13">
    <source>
        <dbReference type="ARBA" id="ARBA00023204"/>
    </source>
</evidence>
<feature type="compositionally biased region" description="Low complexity" evidence="20">
    <location>
        <begin position="1224"/>
        <end position="1237"/>
    </location>
</feature>
<dbReference type="SUPFAM" id="SSF52540">
    <property type="entry name" value="P-loop containing nucleoside triphosphate hydrolases"/>
    <property type="match status" value="2"/>
</dbReference>
<dbReference type="GeneID" id="7050535"/>
<dbReference type="InterPro" id="IPR002121">
    <property type="entry name" value="HRDC_dom"/>
</dbReference>
<dbReference type="GO" id="GO:0070914">
    <property type="term" value="P:UV-damage excision repair"/>
    <property type="evidence" value="ECO:0007669"/>
    <property type="project" value="EnsemblFungi"/>
</dbReference>
<feature type="compositionally biased region" description="Polar residues" evidence="20">
    <location>
        <begin position="414"/>
        <end position="437"/>
    </location>
</feature>
<dbReference type="SMART" id="SM00341">
    <property type="entry name" value="HRDC"/>
    <property type="match status" value="1"/>
</dbReference>
<dbReference type="GO" id="GO:0035861">
    <property type="term" value="C:site of double-strand break"/>
    <property type="evidence" value="ECO:0007669"/>
    <property type="project" value="EnsemblFungi"/>
</dbReference>
<dbReference type="GO" id="GO:0031422">
    <property type="term" value="C:RecQ family helicase-topoisomerase III complex"/>
    <property type="evidence" value="ECO:0007669"/>
    <property type="project" value="EnsemblFungi"/>
</dbReference>
<evidence type="ECO:0000256" key="4">
    <source>
        <dbReference type="ARBA" id="ARBA00022705"/>
    </source>
</evidence>
<evidence type="ECO:0000256" key="16">
    <source>
        <dbReference type="ARBA" id="ARBA00034617"/>
    </source>
</evidence>
<evidence type="ECO:0000256" key="17">
    <source>
        <dbReference type="ARBA" id="ARBA00034808"/>
    </source>
</evidence>
<dbReference type="InterPro" id="IPR036388">
    <property type="entry name" value="WH-like_DNA-bd_sf"/>
</dbReference>
<organism evidence="24 26">
    <name type="scientific">Schizosaccharomyces japonicus (strain yFS275 / FY16936)</name>
    <name type="common">Fission yeast</name>
    <dbReference type="NCBI Taxonomy" id="402676"/>
    <lineage>
        <taxon>Eukaryota</taxon>
        <taxon>Fungi</taxon>
        <taxon>Dikarya</taxon>
        <taxon>Ascomycota</taxon>
        <taxon>Taphrinomycotina</taxon>
        <taxon>Schizosaccharomycetes</taxon>
        <taxon>Schizosaccharomycetales</taxon>
        <taxon>Schizosaccharomycetaceae</taxon>
        <taxon>Schizosaccharomyces</taxon>
    </lineage>
</organism>
<evidence type="ECO:0000256" key="5">
    <source>
        <dbReference type="ARBA" id="ARBA00022723"/>
    </source>
</evidence>
<dbReference type="SUPFAM" id="SSF47819">
    <property type="entry name" value="HRDC-like"/>
    <property type="match status" value="1"/>
</dbReference>
<dbReference type="EC" id="5.6.2.4" evidence="17"/>
<dbReference type="GO" id="GO:0071140">
    <property type="term" value="P:resolution of mitotic recombination intermediates"/>
    <property type="evidence" value="ECO:0007669"/>
    <property type="project" value="EnsemblFungi"/>
</dbReference>
<dbReference type="Proteomes" id="UP000001744">
    <property type="component" value="Unassembled WGS sequence"/>
</dbReference>
<keyword evidence="8" id="KW-0378">Hydrolase</keyword>
<evidence type="ECO:0000313" key="26">
    <source>
        <dbReference type="Proteomes" id="UP000001744"/>
    </source>
</evidence>
<dbReference type="OMA" id="GCDICCE"/>
<dbReference type="SMART" id="SM00487">
    <property type="entry name" value="DEXDc"/>
    <property type="match status" value="1"/>
</dbReference>
<dbReference type="CDD" id="cd18794">
    <property type="entry name" value="SF2_C_RecQ"/>
    <property type="match status" value="1"/>
</dbReference>
<dbReference type="InterPro" id="IPR011545">
    <property type="entry name" value="DEAD/DEAH_box_helicase_dom"/>
</dbReference>
<evidence type="ECO:0000313" key="24">
    <source>
        <dbReference type="EMBL" id="EEB08732.1"/>
    </source>
</evidence>
<dbReference type="NCBIfam" id="TIGR00614">
    <property type="entry name" value="recQ_fam"/>
    <property type="match status" value="1"/>
</dbReference>
<dbReference type="GO" id="GO:0043138">
    <property type="term" value="F:3'-5' DNA helicase activity"/>
    <property type="evidence" value="ECO:0000318"/>
    <property type="project" value="GO_Central"/>
</dbReference>
<dbReference type="InterPro" id="IPR002464">
    <property type="entry name" value="DNA/RNA_helicase_DEAH_CS"/>
</dbReference>
<dbReference type="GO" id="GO:0005737">
    <property type="term" value="C:cytoplasm"/>
    <property type="evidence" value="ECO:0000318"/>
    <property type="project" value="GO_Central"/>
</dbReference>
<feature type="region of interest" description="Disordered" evidence="20">
    <location>
        <begin position="414"/>
        <end position="443"/>
    </location>
</feature>
<dbReference type="OrthoDB" id="10261556at2759"/>
<keyword evidence="11" id="KW-0067">ATP-binding</keyword>
<keyword evidence="15" id="KW-0539">Nucleus</keyword>
<dbReference type="PROSITE" id="PS00690">
    <property type="entry name" value="DEAH_ATP_HELICASE"/>
    <property type="match status" value="1"/>
</dbReference>
<dbReference type="GO" id="GO:0000228">
    <property type="term" value="C:nuclear chromosome"/>
    <property type="evidence" value="ECO:0007669"/>
    <property type="project" value="EnsemblFungi"/>
</dbReference>
<dbReference type="GO" id="GO:0043007">
    <property type="term" value="P:maintenance of rDNA"/>
    <property type="evidence" value="ECO:0007669"/>
    <property type="project" value="EnsemblFungi"/>
</dbReference>
<feature type="domain" description="Helicase ATP-binding" evidence="22">
    <location>
        <begin position="488"/>
        <end position="667"/>
    </location>
</feature>
<dbReference type="HOGENOM" id="CLU_001103_22_3_1"/>
<evidence type="ECO:0000256" key="2">
    <source>
        <dbReference type="ARBA" id="ARBA00004123"/>
    </source>
</evidence>
<dbReference type="InterPro" id="IPR018982">
    <property type="entry name" value="RQC_domain"/>
</dbReference>
<evidence type="ECO:0000256" key="18">
    <source>
        <dbReference type="ARBA" id="ARBA00073450"/>
    </source>
</evidence>
<accession>B6K5C8</accession>
<keyword evidence="13" id="KW-0234">DNA repair</keyword>
<dbReference type="GO" id="GO:0031573">
    <property type="term" value="P:mitotic intra-S DNA damage checkpoint signaling"/>
    <property type="evidence" value="ECO:0007669"/>
    <property type="project" value="EnsemblFungi"/>
</dbReference>
<evidence type="ECO:0000259" key="21">
    <source>
        <dbReference type="PROSITE" id="PS50967"/>
    </source>
</evidence>
<dbReference type="Gene3D" id="3.40.50.300">
    <property type="entry name" value="P-loop containing nucleotide triphosphate hydrolases"/>
    <property type="match status" value="2"/>
</dbReference>
<dbReference type="InterPro" id="IPR032284">
    <property type="entry name" value="RecQ_Zn-bd"/>
</dbReference>
<evidence type="ECO:0000256" key="20">
    <source>
        <dbReference type="SAM" id="MobiDB-lite"/>
    </source>
</evidence>
<dbReference type="Gene3D" id="1.10.150.80">
    <property type="entry name" value="HRDC domain"/>
    <property type="match status" value="1"/>
</dbReference>
<evidence type="ECO:0000256" key="14">
    <source>
        <dbReference type="ARBA" id="ARBA00023235"/>
    </source>
</evidence>
<dbReference type="VEuPathDB" id="FungiDB:SJAG_03898"/>
<keyword evidence="9 24" id="KW-0347">Helicase</keyword>
<dbReference type="GO" id="GO:0006260">
    <property type="term" value="P:DNA replication"/>
    <property type="evidence" value="ECO:0000318"/>
    <property type="project" value="GO_Central"/>
</dbReference>
<dbReference type="GO" id="GO:0009378">
    <property type="term" value="F:four-way junction helicase activity"/>
    <property type="evidence" value="ECO:0000318"/>
    <property type="project" value="GO_Central"/>
</dbReference>
<dbReference type="PROSITE" id="PS51192">
    <property type="entry name" value="HELICASE_ATP_BIND_1"/>
    <property type="match status" value="1"/>
</dbReference>
<dbReference type="GO" id="GO:0005694">
    <property type="term" value="C:chromosome"/>
    <property type="evidence" value="ECO:0000318"/>
    <property type="project" value="GO_Central"/>
</dbReference>
<dbReference type="InterPro" id="IPR001650">
    <property type="entry name" value="Helicase_C-like"/>
</dbReference>
<feature type="region of interest" description="Disordered" evidence="20">
    <location>
        <begin position="1218"/>
        <end position="1283"/>
    </location>
</feature>
<dbReference type="RefSeq" id="XP_002175025.1">
    <property type="nucleotide sequence ID" value="XM_002174989.1"/>
</dbReference>
<dbReference type="InterPro" id="IPR027417">
    <property type="entry name" value="P-loop_NTPase"/>
</dbReference>
<evidence type="ECO:0000259" key="23">
    <source>
        <dbReference type="PROSITE" id="PS51194"/>
    </source>
</evidence>
<dbReference type="Gene3D" id="1.10.10.10">
    <property type="entry name" value="Winged helix-like DNA-binding domain superfamily/Winged helix DNA-binding domain"/>
    <property type="match status" value="1"/>
</dbReference>
<keyword evidence="14" id="KW-0413">Isomerase</keyword>
<evidence type="ECO:0000256" key="15">
    <source>
        <dbReference type="ARBA" id="ARBA00023242"/>
    </source>
</evidence>
<dbReference type="InterPro" id="IPR004589">
    <property type="entry name" value="DNA_helicase_ATP-dep_RecQ"/>
</dbReference>
<dbReference type="GO" id="GO:0005730">
    <property type="term" value="C:nucleolus"/>
    <property type="evidence" value="ECO:0007669"/>
    <property type="project" value="EnsemblFungi"/>
</dbReference>
<keyword evidence="6" id="KW-0547">Nucleotide-binding</keyword>
<evidence type="ECO:0000256" key="3">
    <source>
        <dbReference type="ARBA" id="ARBA00005446"/>
    </source>
</evidence>
<dbReference type="STRING" id="402676.B6K5C8"/>
<feature type="domain" description="Helicase C-terminal" evidence="23">
    <location>
        <begin position="691"/>
        <end position="840"/>
    </location>
</feature>
<dbReference type="GO" id="GO:0000729">
    <property type="term" value="P:DNA double-strand break processing"/>
    <property type="evidence" value="ECO:0007669"/>
    <property type="project" value="EnsemblFungi"/>
</dbReference>
<dbReference type="GO" id="GO:0000724">
    <property type="term" value="P:double-strand break repair via homologous recombination"/>
    <property type="evidence" value="ECO:0000318"/>
    <property type="project" value="GO_Central"/>
</dbReference>
<evidence type="ECO:0000256" key="11">
    <source>
        <dbReference type="ARBA" id="ARBA00022840"/>
    </source>
</evidence>
<keyword evidence="26" id="KW-1185">Reference proteome</keyword>
<dbReference type="CDD" id="cd17920">
    <property type="entry name" value="DEXHc_RecQ"/>
    <property type="match status" value="1"/>
</dbReference>
<keyword evidence="19" id="KW-0175">Coiled coil</keyword>
<dbReference type="GO" id="GO:1990426">
    <property type="term" value="P:mitotic recombination-dependent replication fork processing"/>
    <property type="evidence" value="ECO:0007669"/>
    <property type="project" value="EnsemblFungi"/>
</dbReference>
<dbReference type="Pfam" id="PF00270">
    <property type="entry name" value="DEAD"/>
    <property type="match status" value="1"/>
</dbReference>
<comment type="cofactor">
    <cofactor evidence="1">
        <name>Zn(2+)</name>
        <dbReference type="ChEBI" id="CHEBI:29105"/>
    </cofactor>
</comment>
<feature type="compositionally biased region" description="Basic residues" evidence="20">
    <location>
        <begin position="1238"/>
        <end position="1252"/>
    </location>
</feature>
<evidence type="ECO:0000313" key="25">
    <source>
        <dbReference type="JaponicusDB" id="SJAG_03898"/>
    </source>
</evidence>
<dbReference type="FunFam" id="3.40.50.300:FF:000340">
    <property type="entry name" value="Bloom syndrome, RecQ helicase"/>
    <property type="match status" value="1"/>
</dbReference>
<dbReference type="Pfam" id="PF16124">
    <property type="entry name" value="RecQ_Zn_bind"/>
    <property type="match status" value="1"/>
</dbReference>
<dbReference type="GO" id="GO:0046872">
    <property type="term" value="F:metal ion binding"/>
    <property type="evidence" value="ECO:0007669"/>
    <property type="project" value="UniProtKB-KW"/>
</dbReference>
<dbReference type="JaponicusDB" id="SJAG_03898">
    <property type="gene designation" value="rqh1"/>
</dbReference>
<feature type="domain" description="HRDC" evidence="21">
    <location>
        <begin position="1073"/>
        <end position="1153"/>
    </location>
</feature>
<dbReference type="GO" id="GO:0006301">
    <property type="term" value="P:DNA damage tolerance"/>
    <property type="evidence" value="ECO:0007669"/>
    <property type="project" value="EnsemblFungi"/>
</dbReference>
<proteinExistence type="inferred from homology"/>
<evidence type="ECO:0000256" key="9">
    <source>
        <dbReference type="ARBA" id="ARBA00022806"/>
    </source>
</evidence>
<keyword evidence="10" id="KW-0862">Zinc</keyword>
<keyword evidence="5" id="KW-0479">Metal-binding</keyword>
<sequence>MATTKTNIKQHLEWFFREKPQKISPNTSSLPTLTFDTFNTNVPVIPKAPATKAEASISDPETSFFDDFDDSHAIDLTCDVVENESSKKRAYPEAIRSPAAPKKRLSEIGTVDAGLNSKTVSHMDSDAEEFDDIDEDFLRAAEQEMSFLDKSEPLAKEHVFLPPKNMQQRGDGSLLHEHENYLAKANPPRRTVGDVSLPSNAKTSTISTNNDSNFSGWSLQQLHQYLEVLRDEKSELSDRIIEQMERDPGSSKVQVWIAKRAVMSEKITAVKRALGSNSANNSQVVSPTLFDEAHQIQSITSSVAVPDHFPVRELTNSPSTTLASRFPPTNYNERETIAATPAQANTLPVKENVSFPEVEEFDDIDFDSNFPSSTHDHIEDVTPPDLGDVILIDDDDDDDSSVDVPLAQQTSINNSLQNLPPANSHMATANAASSAHDSGTKDGDVAHNVIIPSPNDPQMSYPWSRELMHTLRTKFQLKGFRKNQIEAINGTLAGKDVFVLMPTGGGKSLCYQLPAVMETGNSRGVTLVISPLLSLMQDQLEHLRKLNIPALPLSGEQPSDERKQVISFLMAKKVQVKLLYVTPEGLASNGAISRVLESLYTRKLLARIVIDEAHCVSHWGHDFRPDYKQLGILRDKYRGVPVMALTATANEIVKKDVITTLRMENCIEMKSSFNRPNLYYEIKPKKDVFAEMHRFISNGRLDQSGIIYCLSRTSCEQVAAKLRNEYGLKAWHYHAGLDKAERQRIQSSWQAGIYKVIVATIAFGMGVDKGDVRYVIHHSFPKSLEGYYQETGRAGRDGKPAHCIMFYSYKDSITFQKLITSGEGDAETKERQRQMLRQVIQFCENKSDCRRKQILSYFGESFDKALCNRGCDICCEGATYVKKDMSSYAIKAIGLLKRISGKTTLLQLMDIFRGSRSARIVENGWDRIEGAGDGKTLNRGDTERLFHQLVAEGVFMERVEANRRGFVSAYVIPGRQATVNAVLQGRQKVILEIKETSTSNSAPARTLTRSNSFPLRPLQRQVVEKQSTMSTFVHTADEIYDSQLPTTAPPMQPPSRINLDQLSMQQNMTAYEIDVMNRCLAELKQLRSNLMALNDVRVSYYFTDTMLVDMAMKLPRNISELTNIHGIQRDRAERVGPQFLKVIEKYIAEKEENLADTEFSSSRQGTVVEAYDVDADDIPRDGWQHDIASDSESLYQPSSSLEEDDGERQSILNFMNSQTLVKPSSSSKRSTRTSTRGRGVRKTTSRSTRGRSRGSGSSAHWRERSSSSRKASTGIRAMVKSNY</sequence>
<dbReference type="InterPro" id="IPR010997">
    <property type="entry name" value="HRDC-like_sf"/>
</dbReference>
<name>B6K5C8_SCHJY</name>
<keyword evidence="7" id="KW-0227">DNA damage</keyword>
<dbReference type="InterPro" id="IPR014001">
    <property type="entry name" value="Helicase_ATP-bd"/>
</dbReference>
<dbReference type="EMBL" id="KE651167">
    <property type="protein sequence ID" value="EEB08732.1"/>
    <property type="molecule type" value="Genomic_DNA"/>
</dbReference>
<dbReference type="GO" id="GO:0005634">
    <property type="term" value="C:nucleus"/>
    <property type="evidence" value="ECO:0000318"/>
    <property type="project" value="GO_Central"/>
</dbReference>
<dbReference type="PANTHER" id="PTHR13710:SF153">
    <property type="entry name" value="RECQ-LIKE DNA HELICASE BLM"/>
    <property type="match status" value="1"/>
</dbReference>
<evidence type="ECO:0000256" key="8">
    <source>
        <dbReference type="ARBA" id="ARBA00022801"/>
    </source>
</evidence>
<dbReference type="SMART" id="SM00956">
    <property type="entry name" value="RQC"/>
    <property type="match status" value="1"/>
</dbReference>
<protein>
    <recommendedName>
        <fullName evidence="18">RecQ-like DNA helicase BLM</fullName>
        <ecNumber evidence="17">5.6.2.4</ecNumber>
    </recommendedName>
</protein>
<comment type="subcellular location">
    <subcellularLocation>
        <location evidence="2">Nucleus</location>
    </subcellularLocation>
</comment>
<evidence type="ECO:0000256" key="7">
    <source>
        <dbReference type="ARBA" id="ARBA00022763"/>
    </source>
</evidence>
<evidence type="ECO:0000256" key="19">
    <source>
        <dbReference type="SAM" id="Coils"/>
    </source>
</evidence>
<comment type="similarity">
    <text evidence="3">Belongs to the helicase family. RecQ subfamily.</text>
</comment>
<dbReference type="GO" id="GO:0016787">
    <property type="term" value="F:hydrolase activity"/>
    <property type="evidence" value="ECO:0007669"/>
    <property type="project" value="UniProtKB-KW"/>
</dbReference>
<dbReference type="PROSITE" id="PS50967">
    <property type="entry name" value="HRDC"/>
    <property type="match status" value="1"/>
</dbReference>
<dbReference type="Pfam" id="PF00271">
    <property type="entry name" value="Helicase_C"/>
    <property type="match status" value="1"/>
</dbReference>
<keyword evidence="4" id="KW-0235">DNA replication</keyword>